<feature type="region of interest" description="Disordered" evidence="1">
    <location>
        <begin position="1"/>
        <end position="61"/>
    </location>
</feature>
<organism evidence="2 3">
    <name type="scientific">Tremella mesenterica</name>
    <name type="common">Jelly fungus</name>
    <dbReference type="NCBI Taxonomy" id="5217"/>
    <lineage>
        <taxon>Eukaryota</taxon>
        <taxon>Fungi</taxon>
        <taxon>Dikarya</taxon>
        <taxon>Basidiomycota</taxon>
        <taxon>Agaricomycotina</taxon>
        <taxon>Tremellomycetes</taxon>
        <taxon>Tremellales</taxon>
        <taxon>Tremellaceae</taxon>
        <taxon>Tremella</taxon>
    </lineage>
</organism>
<accession>A0A4Q1BK97</accession>
<sequence>MSNNTSRDASTPLGKRRRSTAISVPRSRTYSINSSYPISPRTVLSSSVNRRRLTSRDTSDVDSFEAFSSKRRSIGSRTEAYDESSDGTVTIGDKGKGTFGGSGGETTLSHLQRAATNSTNPSLLGSGTEQEQYNQESEIVPHSCWSLEQIAAHRNSSRKPRKIVDSVAKEIGRSLVIEDSPISSNEGLIQRSCPSHKHRVASFEPPRQWLCRHGGSSTEPTYLLNRFEEEVVSTIPTTSQIRMIKLTSWRPQKPPPPPGIYPIICYPDSKKVTGEESQKAKEDVVRVKHLWASGYYRLSHEDEEAALREFNEDEDEDEDEE</sequence>
<name>A0A4Q1BK97_TREME</name>
<protein>
    <submittedName>
        <fullName evidence="2">Uncharacterized protein</fullName>
    </submittedName>
</protein>
<dbReference type="AlphaFoldDB" id="A0A4Q1BK97"/>
<keyword evidence="3" id="KW-1185">Reference proteome</keyword>
<dbReference type="VEuPathDB" id="FungiDB:TREMEDRAFT_62699"/>
<reference evidence="2 3" key="1">
    <citation type="submission" date="2016-06" db="EMBL/GenBank/DDBJ databases">
        <title>Evolution of pathogenesis and genome organization in the Tremellales.</title>
        <authorList>
            <person name="Cuomo C."/>
            <person name="Litvintseva A."/>
            <person name="Heitman J."/>
            <person name="Chen Y."/>
            <person name="Sun S."/>
            <person name="Springer D."/>
            <person name="Dromer F."/>
            <person name="Young S."/>
            <person name="Zeng Q."/>
            <person name="Chapman S."/>
            <person name="Gujja S."/>
            <person name="Saif S."/>
            <person name="Birren B."/>
        </authorList>
    </citation>
    <scope>NUCLEOTIDE SEQUENCE [LARGE SCALE GENOMIC DNA]</scope>
    <source>
        <strain evidence="2 3">ATCC 28783</strain>
    </source>
</reference>
<dbReference type="EMBL" id="SDIL01000054">
    <property type="protein sequence ID" value="RXK38106.1"/>
    <property type="molecule type" value="Genomic_DNA"/>
</dbReference>
<dbReference type="Proteomes" id="UP000289152">
    <property type="component" value="Unassembled WGS sequence"/>
</dbReference>
<proteinExistence type="predicted"/>
<evidence type="ECO:0000256" key="1">
    <source>
        <dbReference type="SAM" id="MobiDB-lite"/>
    </source>
</evidence>
<comment type="caution">
    <text evidence="2">The sequence shown here is derived from an EMBL/GenBank/DDBJ whole genome shotgun (WGS) entry which is preliminary data.</text>
</comment>
<dbReference type="InParanoid" id="A0A4Q1BK97"/>
<evidence type="ECO:0000313" key="2">
    <source>
        <dbReference type="EMBL" id="RXK38106.1"/>
    </source>
</evidence>
<evidence type="ECO:0000313" key="3">
    <source>
        <dbReference type="Proteomes" id="UP000289152"/>
    </source>
</evidence>
<feature type="region of interest" description="Disordered" evidence="1">
    <location>
        <begin position="75"/>
        <end position="137"/>
    </location>
</feature>
<gene>
    <name evidence="2" type="ORF">M231_04665</name>
</gene>
<feature type="compositionally biased region" description="Polar residues" evidence="1">
    <location>
        <begin position="108"/>
        <end position="137"/>
    </location>
</feature>
<feature type="compositionally biased region" description="Polar residues" evidence="1">
    <location>
        <begin position="20"/>
        <end position="48"/>
    </location>
</feature>